<dbReference type="PANTHER" id="PTHR30627">
    <property type="entry name" value="PEPTIDOGLYCAN D,D-TRANSPEPTIDASE"/>
    <property type="match status" value="1"/>
</dbReference>
<evidence type="ECO:0000256" key="4">
    <source>
        <dbReference type="SAM" id="Phobius"/>
    </source>
</evidence>
<dbReference type="PROSITE" id="PS51178">
    <property type="entry name" value="PASTA"/>
    <property type="match status" value="1"/>
</dbReference>
<dbReference type="Pfam" id="PF00905">
    <property type="entry name" value="Transpeptidase"/>
    <property type="match status" value="1"/>
</dbReference>
<dbReference type="Proteomes" id="UP000037716">
    <property type="component" value="Unassembled WGS sequence"/>
</dbReference>
<comment type="subcellular location">
    <subcellularLocation>
        <location evidence="1">Membrane</location>
    </subcellularLocation>
</comment>
<dbReference type="SMART" id="SM00740">
    <property type="entry name" value="PASTA"/>
    <property type="match status" value="1"/>
</dbReference>
<dbReference type="Pfam" id="PF03717">
    <property type="entry name" value="PBP_dimer"/>
    <property type="match status" value="1"/>
</dbReference>
<dbReference type="Pfam" id="PF03793">
    <property type="entry name" value="PASTA"/>
    <property type="match status" value="1"/>
</dbReference>
<evidence type="ECO:0000256" key="1">
    <source>
        <dbReference type="ARBA" id="ARBA00004370"/>
    </source>
</evidence>
<dbReference type="Gene3D" id="3.30.450.330">
    <property type="match status" value="1"/>
</dbReference>
<keyword evidence="4" id="KW-0812">Transmembrane</keyword>
<dbReference type="GO" id="GO:0008658">
    <property type="term" value="F:penicillin binding"/>
    <property type="evidence" value="ECO:0007669"/>
    <property type="project" value="InterPro"/>
</dbReference>
<name>A0A0N0CFM0_9FLAO</name>
<dbReference type="GO" id="GO:0071555">
    <property type="term" value="P:cell wall organization"/>
    <property type="evidence" value="ECO:0007669"/>
    <property type="project" value="TreeGrafter"/>
</dbReference>
<evidence type="ECO:0000256" key="2">
    <source>
        <dbReference type="ARBA" id="ARBA00022645"/>
    </source>
</evidence>
<dbReference type="AlphaFoldDB" id="A0A0N0CFM0"/>
<dbReference type="Gene3D" id="3.30.10.20">
    <property type="match status" value="1"/>
</dbReference>
<dbReference type="InterPro" id="IPR005311">
    <property type="entry name" value="PBP_dimer"/>
</dbReference>
<sequence>MATHKKSILTKFYIVASFMTLFLFAVVFRVINIQYFQGEKYKKLSTELTIKQDTIYANKGNVYAADGNLLATSMSKYTIRMDAVAVNGNVFEKNVAGLAKELSFMLGKSQKYYENKLRSARKRKNRYLLLARNIGYNDYLKMKQFPIFKLGVYRGGFIAEHKTVRAHPIGKIAERTIGYDDFRGEAGIEGAFADFMEGENGLRWKQKIAKNQWKPISDVNEKEPIDGHDVITTIDVNIQDITHHALLKQLEYFEADHGCAVVMETATGEIKAISNLGRTSKGKYYEKRNYAVWESHEPGSTFKLASLMAALDDKKIDTSTVVDTEKGKIYIHNKKVEDSRRGGYGKISAARVFEVSSNVGIVKLIKEHYDDEPEKFISKLEKYGFTKKVGFPIKGEGKPYIPKPADKGWNKISLEWMSWGYGVSVTPMQTLMFYNAVANNGVMVKPRFVKELRRGNKAETVFETEIVHPKIASDETLKKVRKVMENVVIKGTADNIYSSNFSMAGKTGTAKKFMPRIKNKDGNWEGGYYSTKHYVASFAGFFPADEPKYSCIVVVHDPDKKKGYYGATVAAPVFKEIAQKIYTTTPIDNQSVDDNVQFAALEKQFKKYNEIITKEHTKVPNVKGMNGMDAISLLENIGLKVQISGVGKVQNQSIKKGEILKKGSTITLKLS</sequence>
<feature type="transmembrane region" description="Helical" evidence="4">
    <location>
        <begin position="12"/>
        <end position="31"/>
    </location>
</feature>
<proteinExistence type="predicted"/>
<gene>
    <name evidence="6" type="ORF">I602_1640</name>
</gene>
<comment type="caution">
    <text evidence="6">The sequence shown here is derived from an EMBL/GenBank/DDBJ whole genome shotgun (WGS) entry which is preliminary data.</text>
</comment>
<keyword evidence="3 4" id="KW-0472">Membrane</keyword>
<feature type="domain" description="PASTA" evidence="5">
    <location>
        <begin position="613"/>
        <end position="671"/>
    </location>
</feature>
<dbReference type="InterPro" id="IPR050515">
    <property type="entry name" value="Beta-lactam/transpept"/>
</dbReference>
<dbReference type="STRING" id="1300348.I602_1640"/>
<keyword evidence="4" id="KW-1133">Transmembrane helix</keyword>
<dbReference type="InterPro" id="IPR005543">
    <property type="entry name" value="PASTA_dom"/>
</dbReference>
<organism evidence="6 7">
    <name type="scientific">Polaribacter dokdonensis DSW-5</name>
    <dbReference type="NCBI Taxonomy" id="1300348"/>
    <lineage>
        <taxon>Bacteria</taxon>
        <taxon>Pseudomonadati</taxon>
        <taxon>Bacteroidota</taxon>
        <taxon>Flavobacteriia</taxon>
        <taxon>Flavobacteriales</taxon>
        <taxon>Flavobacteriaceae</taxon>
    </lineage>
</organism>
<dbReference type="Gene3D" id="3.40.710.10">
    <property type="entry name" value="DD-peptidase/beta-lactamase superfamily"/>
    <property type="match status" value="1"/>
</dbReference>
<dbReference type="InterPro" id="IPR001460">
    <property type="entry name" value="PCN-bd_Tpept"/>
</dbReference>
<evidence type="ECO:0000256" key="3">
    <source>
        <dbReference type="ARBA" id="ARBA00023136"/>
    </source>
</evidence>
<protein>
    <submittedName>
        <fullName evidence="6">Penicillin-binding protein</fullName>
    </submittedName>
</protein>
<dbReference type="CDD" id="cd06575">
    <property type="entry name" value="PASTA_Pbp2x-like_2"/>
    <property type="match status" value="1"/>
</dbReference>
<reference evidence="6 7" key="1">
    <citation type="submission" date="2015-07" db="EMBL/GenBank/DDBJ databases">
        <title>Genome of Polaribacter dokdonenesis DSW-5, isolated from seawater off Dokdo in Korea.</title>
        <authorList>
            <person name="Yoon K."/>
            <person name="Song J.Y."/>
            <person name="Kim J.F."/>
        </authorList>
    </citation>
    <scope>NUCLEOTIDE SEQUENCE [LARGE SCALE GENOMIC DNA]</scope>
    <source>
        <strain evidence="6 7">DSW-5</strain>
    </source>
</reference>
<dbReference type="PANTHER" id="PTHR30627:SF1">
    <property type="entry name" value="PEPTIDOGLYCAN D,D-TRANSPEPTIDASE FTSI"/>
    <property type="match status" value="1"/>
</dbReference>
<dbReference type="GO" id="GO:0004180">
    <property type="term" value="F:carboxypeptidase activity"/>
    <property type="evidence" value="ECO:0007669"/>
    <property type="project" value="UniProtKB-KW"/>
</dbReference>
<dbReference type="SUPFAM" id="SSF54184">
    <property type="entry name" value="Penicillin-binding protein 2x (pbp-2x), c-terminal domain"/>
    <property type="match status" value="1"/>
</dbReference>
<dbReference type="SUPFAM" id="SSF56601">
    <property type="entry name" value="beta-lactamase/transpeptidase-like"/>
    <property type="match status" value="1"/>
</dbReference>
<keyword evidence="2" id="KW-0378">Hydrolase</keyword>
<accession>A0A0N0CFM0</accession>
<keyword evidence="2" id="KW-0645">Protease</keyword>
<evidence type="ECO:0000313" key="7">
    <source>
        <dbReference type="Proteomes" id="UP000037716"/>
    </source>
</evidence>
<dbReference type="Gene3D" id="3.90.1310.10">
    <property type="entry name" value="Penicillin-binding protein 2a (Domain 2)"/>
    <property type="match status" value="1"/>
</dbReference>
<dbReference type="InterPro" id="IPR012338">
    <property type="entry name" value="Beta-lactam/transpept-like"/>
</dbReference>
<dbReference type="PATRIC" id="fig|1300348.6.peg.1639"/>
<dbReference type="GO" id="GO:0005886">
    <property type="term" value="C:plasma membrane"/>
    <property type="evidence" value="ECO:0007669"/>
    <property type="project" value="TreeGrafter"/>
</dbReference>
<dbReference type="InterPro" id="IPR036138">
    <property type="entry name" value="PBP_dimer_sf"/>
</dbReference>
<evidence type="ECO:0000313" key="6">
    <source>
        <dbReference type="EMBL" id="KOY52080.1"/>
    </source>
</evidence>
<dbReference type="EMBL" id="LGBR01000001">
    <property type="protein sequence ID" value="KOY52080.1"/>
    <property type="molecule type" value="Genomic_DNA"/>
</dbReference>
<dbReference type="SUPFAM" id="SSF56519">
    <property type="entry name" value="Penicillin binding protein dimerisation domain"/>
    <property type="match status" value="1"/>
</dbReference>
<keyword evidence="2" id="KW-0121">Carboxypeptidase</keyword>
<evidence type="ECO:0000259" key="5">
    <source>
        <dbReference type="PROSITE" id="PS51178"/>
    </source>
</evidence>